<evidence type="ECO:0000313" key="3">
    <source>
        <dbReference type="Proteomes" id="UP001516472"/>
    </source>
</evidence>
<protein>
    <submittedName>
        <fullName evidence="2">Uncharacterized protein</fullName>
    </submittedName>
</protein>
<evidence type="ECO:0000313" key="2">
    <source>
        <dbReference type="EMBL" id="MBE4752417.1"/>
    </source>
</evidence>
<feature type="transmembrane region" description="Helical" evidence="1">
    <location>
        <begin position="41"/>
        <end position="58"/>
    </location>
</feature>
<keyword evidence="1" id="KW-1133">Transmembrane helix</keyword>
<reference evidence="2 3" key="1">
    <citation type="submission" date="2020-02" db="EMBL/GenBank/DDBJ databases">
        <authorList>
            <person name="Babadi Z.K."/>
            <person name="Risdian C."/>
            <person name="Ebrahimipour G.H."/>
            <person name="Wink J."/>
        </authorList>
    </citation>
    <scope>NUCLEOTIDE SEQUENCE [LARGE SCALE GENOMIC DNA]</scope>
    <source>
        <strain evidence="2 3">ZKHCc1 1396</strain>
    </source>
</reference>
<comment type="caution">
    <text evidence="2">The sequence shown here is derived from an EMBL/GenBank/DDBJ whole genome shotgun (WGS) entry which is preliminary data.</text>
</comment>
<evidence type="ECO:0000256" key="1">
    <source>
        <dbReference type="SAM" id="Phobius"/>
    </source>
</evidence>
<sequence length="265" mass="28901">MWNRWTIGIGLVSGVALAVVPGVLSRFAPGAYETARSLTPSLPYLLLPLSGLLALYYLPRYRKSRELTDEGLRLLSEGRVAAALERFEASRPLAKVRIIPTFNIAISRLQLWQLPVAERELTSLEARTDLTPEFRAVLSATLALVFAMDGRLTLAEQRLATVKTQGASPHLLAVLASAVVACRAGRWEQARQQLGHSSLRELTGPLRGLRDALEAWCQEHLTGVPQSVDAVAVFGEAAPDVLEACWPELVAFLVERSSRRVAGSA</sequence>
<keyword evidence="1" id="KW-0812">Transmembrane</keyword>
<keyword evidence="3" id="KW-1185">Reference proteome</keyword>
<organism evidence="2 3">
    <name type="scientific">Corallococcus soli</name>
    <dbReference type="NCBI Taxonomy" id="2710757"/>
    <lineage>
        <taxon>Bacteria</taxon>
        <taxon>Pseudomonadati</taxon>
        <taxon>Myxococcota</taxon>
        <taxon>Myxococcia</taxon>
        <taxon>Myxococcales</taxon>
        <taxon>Cystobacterineae</taxon>
        <taxon>Myxococcaceae</taxon>
        <taxon>Corallococcus</taxon>
    </lineage>
</organism>
<keyword evidence="1" id="KW-0472">Membrane</keyword>
<accession>A0ABR9PWW0</accession>
<name>A0ABR9PWW0_9BACT</name>
<gene>
    <name evidence="2" type="ORF">G4177_30045</name>
</gene>
<dbReference type="EMBL" id="JAAIYO010000012">
    <property type="protein sequence ID" value="MBE4752417.1"/>
    <property type="molecule type" value="Genomic_DNA"/>
</dbReference>
<dbReference type="RefSeq" id="WP_193429612.1">
    <property type="nucleotide sequence ID" value="NZ_CBCSIP010000080.1"/>
</dbReference>
<dbReference type="Proteomes" id="UP001516472">
    <property type="component" value="Unassembled WGS sequence"/>
</dbReference>
<proteinExistence type="predicted"/>